<accession>L1MDC5</accession>
<dbReference type="GO" id="GO:0007155">
    <property type="term" value="P:cell adhesion"/>
    <property type="evidence" value="ECO:0007669"/>
    <property type="project" value="InterPro"/>
</dbReference>
<keyword evidence="2" id="KW-0134">Cell wall</keyword>
<keyword evidence="4 7" id="KW-0732">Signal</keyword>
<dbReference type="Gene3D" id="2.60.40.1280">
    <property type="match status" value="1"/>
</dbReference>
<dbReference type="EMBL" id="AMEM01000033">
    <property type="protein sequence ID" value="EKX88946.1"/>
    <property type="molecule type" value="Genomic_DNA"/>
</dbReference>
<dbReference type="Proteomes" id="UP000010445">
    <property type="component" value="Unassembled WGS sequence"/>
</dbReference>
<evidence type="ECO:0000256" key="2">
    <source>
        <dbReference type="ARBA" id="ARBA00022512"/>
    </source>
</evidence>
<feature type="domain" description="SDR-like Ig" evidence="8">
    <location>
        <begin position="74"/>
        <end position="143"/>
    </location>
</feature>
<evidence type="ECO:0000259" key="8">
    <source>
        <dbReference type="Pfam" id="PF17961"/>
    </source>
</evidence>
<name>L1MDC5_9CORY</name>
<dbReference type="InterPro" id="IPR046022">
    <property type="entry name" value="DUF5979"/>
</dbReference>
<dbReference type="AlphaFoldDB" id="L1MDC5"/>
<keyword evidence="3" id="KW-0964">Secreted</keyword>
<comment type="caution">
    <text evidence="11">The sequence shown here is derived from an EMBL/GenBank/DDBJ whole genome shotgun (WGS) entry which is preliminary data.</text>
</comment>
<dbReference type="SUPFAM" id="SSF49401">
    <property type="entry name" value="Bacterial adhesins"/>
    <property type="match status" value="1"/>
</dbReference>
<evidence type="ECO:0000256" key="4">
    <source>
        <dbReference type="ARBA" id="ARBA00022729"/>
    </source>
</evidence>
<feature type="region of interest" description="Disordered" evidence="6">
    <location>
        <begin position="510"/>
        <end position="574"/>
    </location>
</feature>
<dbReference type="InterPro" id="IPR011252">
    <property type="entry name" value="Fibrogen-bd_dom1"/>
</dbReference>
<dbReference type="Pfam" id="PF25548">
    <property type="entry name" value="DUF7926"/>
    <property type="match status" value="1"/>
</dbReference>
<dbReference type="InterPro" id="IPR008966">
    <property type="entry name" value="Adhesion_dom_sf"/>
</dbReference>
<keyword evidence="12" id="KW-1185">Reference proteome</keyword>
<proteinExistence type="predicted"/>
<reference evidence="11 12" key="1">
    <citation type="submission" date="2012-05" db="EMBL/GenBank/DDBJ databases">
        <authorList>
            <person name="Weinstock G."/>
            <person name="Sodergren E."/>
            <person name="Lobos E.A."/>
            <person name="Fulton L."/>
            <person name="Fulton R."/>
            <person name="Courtney L."/>
            <person name="Fronick C."/>
            <person name="O'Laughlin M."/>
            <person name="Godfrey J."/>
            <person name="Wilson R.M."/>
            <person name="Miner T."/>
            <person name="Farmer C."/>
            <person name="Delehaunty K."/>
            <person name="Cordes M."/>
            <person name="Minx P."/>
            <person name="Tomlinson C."/>
            <person name="Chen J."/>
            <person name="Wollam A."/>
            <person name="Pepin K.H."/>
            <person name="Bhonagiri V."/>
            <person name="Zhang X."/>
            <person name="Suruliraj S."/>
            <person name="Warren W."/>
            <person name="Mitreva M."/>
            <person name="Mardis E.R."/>
            <person name="Wilson R.K."/>
        </authorList>
    </citation>
    <scope>NUCLEOTIDE SEQUENCE [LARGE SCALE GENOMIC DNA]</scope>
    <source>
        <strain evidence="11 12">F0235</strain>
    </source>
</reference>
<dbReference type="RefSeq" id="WP_006061482.1">
    <property type="nucleotide sequence ID" value="NZ_KB290820.1"/>
</dbReference>
<evidence type="ECO:0000256" key="1">
    <source>
        <dbReference type="ARBA" id="ARBA00004168"/>
    </source>
</evidence>
<dbReference type="Gene3D" id="2.60.40.740">
    <property type="match status" value="1"/>
</dbReference>
<dbReference type="InterPro" id="IPR041171">
    <property type="entry name" value="SDR_Ig"/>
</dbReference>
<dbReference type="STRING" id="1035195.HMPREF9997_02054"/>
<feature type="domain" description="DUF5979" evidence="9">
    <location>
        <begin position="383"/>
        <end position="506"/>
    </location>
</feature>
<dbReference type="PATRIC" id="fig|1035195.3.peg.1841"/>
<keyword evidence="5" id="KW-0572">Peptidoglycan-anchor</keyword>
<dbReference type="InterPro" id="IPR057686">
    <property type="entry name" value="DUF7926"/>
</dbReference>
<feature type="chain" id="PRO_5003953997" evidence="7">
    <location>
        <begin position="39"/>
        <end position="622"/>
    </location>
</feature>
<evidence type="ECO:0000313" key="12">
    <source>
        <dbReference type="Proteomes" id="UP000010445"/>
    </source>
</evidence>
<feature type="compositionally biased region" description="Low complexity" evidence="6">
    <location>
        <begin position="526"/>
        <end position="552"/>
    </location>
</feature>
<evidence type="ECO:0000256" key="6">
    <source>
        <dbReference type="SAM" id="MobiDB-lite"/>
    </source>
</evidence>
<dbReference type="HOGENOM" id="CLU_439235_0_0_11"/>
<feature type="signal peptide" evidence="7">
    <location>
        <begin position="1"/>
        <end position="38"/>
    </location>
</feature>
<feature type="compositionally biased region" description="Low complexity" evidence="6">
    <location>
        <begin position="560"/>
        <end position="574"/>
    </location>
</feature>
<evidence type="ECO:0000256" key="7">
    <source>
        <dbReference type="SAM" id="SignalP"/>
    </source>
</evidence>
<protein>
    <submittedName>
        <fullName evidence="11">Uncharacterized protein</fullName>
    </submittedName>
</protein>
<evidence type="ECO:0000313" key="11">
    <source>
        <dbReference type="EMBL" id="EKX88946.1"/>
    </source>
</evidence>
<gene>
    <name evidence="11" type="ORF">HMPREF9997_02054</name>
</gene>
<evidence type="ECO:0000256" key="5">
    <source>
        <dbReference type="ARBA" id="ARBA00023088"/>
    </source>
</evidence>
<comment type="subcellular location">
    <subcellularLocation>
        <location evidence="1">Secreted</location>
        <location evidence="1">Cell wall</location>
        <topology evidence="1">Peptidoglycan-anchor</topology>
    </subcellularLocation>
</comment>
<sequence length="622" mass="67283">MSTLHLNLRERKRHILLAIVTALSLVAGFLVAPPSAQADVNTGIKVTDLKLTASDQNGNPLNNNAMITRDTAARLDFNWDASGTRVKSGDTFTIDLPEQFQSWRNYEKHPLVVDHNGQSVQVGDCNSETKTINCVFNDKVDELNADGYRGIEGSGWAVFKVLGEHEGPAIDFVVNGEKTAVDLPGGKIPGIPGDYFNMGFGKMAAYLGPNTDSITWDINFNSTHVKNLLKDTPQALTVDGKTSQTITFEDILGPGQKFNPNTGNFQLMIRNSKNHPANILKPLAFVSGAKDKVVTEYGDFTIAFDRKNDQEGTFTLTGPWAEDTNYKIVYTSLPDSADGHAVADHAYYNESTIKGSTQKAHFSRQFSRSFDVTARLLPGFGGLEVTKKVANDPQNKVPAESEYIVNIEYTLPNNTTASNYPTWTPVGTLNDAKTGGTASMTVKANEAKRFTGQFPTGTTVKLTEERSTLPNGIQWRDPEFTVNGKSADTFTVEELKHASVELTNEVARIDVSPLPNPDQNDPDNPDNPTDPVNPINPTDPTDPNKPDNNNGSSGNGSSGAGSATGSSRGSSISGSSVSPWWLLLGIAPLLMFLPPHVLKHFQPSNNAQVPAQAPVKQGPRKG</sequence>
<dbReference type="Pfam" id="PF17961">
    <property type="entry name" value="Big_8"/>
    <property type="match status" value="1"/>
</dbReference>
<evidence type="ECO:0000259" key="9">
    <source>
        <dbReference type="Pfam" id="PF19407"/>
    </source>
</evidence>
<dbReference type="Gene3D" id="2.60.40.1140">
    <property type="entry name" value="Collagen-binding surface protein Cna, B-type domain"/>
    <property type="match status" value="1"/>
</dbReference>
<evidence type="ECO:0000256" key="3">
    <source>
        <dbReference type="ARBA" id="ARBA00022525"/>
    </source>
</evidence>
<evidence type="ECO:0000259" key="10">
    <source>
        <dbReference type="Pfam" id="PF25548"/>
    </source>
</evidence>
<dbReference type="OrthoDB" id="3263604at2"/>
<feature type="domain" description="DUF7926" evidence="10">
    <location>
        <begin position="198"/>
        <end position="379"/>
    </location>
</feature>
<dbReference type="Pfam" id="PF19407">
    <property type="entry name" value="DUF5979"/>
    <property type="match status" value="1"/>
</dbReference>
<organism evidence="11 12">
    <name type="scientific">Corynebacterium durum F0235</name>
    <dbReference type="NCBI Taxonomy" id="1035195"/>
    <lineage>
        <taxon>Bacteria</taxon>
        <taxon>Bacillati</taxon>
        <taxon>Actinomycetota</taxon>
        <taxon>Actinomycetes</taxon>
        <taxon>Mycobacteriales</taxon>
        <taxon>Corynebacteriaceae</taxon>
        <taxon>Corynebacterium</taxon>
    </lineage>
</organism>